<dbReference type="AlphaFoldDB" id="A0A9R0K198"/>
<protein>
    <submittedName>
        <fullName evidence="3">Protein DWD HYPERSENSITIVE TO UV-B 1-like</fullName>
    </submittedName>
</protein>
<dbReference type="GO" id="GO:0071493">
    <property type="term" value="P:cellular response to UV-B"/>
    <property type="evidence" value="ECO:0007669"/>
    <property type="project" value="InterPro"/>
</dbReference>
<dbReference type="RefSeq" id="XP_021853935.1">
    <property type="nucleotide sequence ID" value="XM_021998243.2"/>
</dbReference>
<reference evidence="2" key="1">
    <citation type="journal article" date="2021" name="Nat. Commun.">
        <title>Genomic analyses provide insights into spinach domestication and the genetic basis of agronomic traits.</title>
        <authorList>
            <person name="Cai X."/>
            <person name="Sun X."/>
            <person name="Xu C."/>
            <person name="Sun H."/>
            <person name="Wang X."/>
            <person name="Ge C."/>
            <person name="Zhang Z."/>
            <person name="Wang Q."/>
            <person name="Fei Z."/>
            <person name="Jiao C."/>
            <person name="Wang Q."/>
        </authorList>
    </citation>
    <scope>NUCLEOTIDE SEQUENCE [LARGE SCALE GENOMIC DNA]</scope>
    <source>
        <strain evidence="2">cv. Varoflay</strain>
    </source>
</reference>
<gene>
    <name evidence="3" type="primary">LOC110793370</name>
</gene>
<name>A0A9R0K198_SPIOL</name>
<dbReference type="InterPro" id="IPR036322">
    <property type="entry name" value="WD40_repeat_dom_sf"/>
</dbReference>
<dbReference type="KEGG" id="soe:110793370"/>
<dbReference type="InterPro" id="IPR048514">
    <property type="entry name" value="DHU1_N"/>
</dbReference>
<evidence type="ECO:0000313" key="3">
    <source>
        <dbReference type="RefSeq" id="XP_021853935.1"/>
    </source>
</evidence>
<feature type="domain" description="DWD hypersensitive to UV-B 1 N-terminal" evidence="1">
    <location>
        <begin position="284"/>
        <end position="333"/>
    </location>
</feature>
<proteinExistence type="predicted"/>
<dbReference type="OrthoDB" id="20669at2759"/>
<evidence type="ECO:0000259" key="1">
    <source>
        <dbReference type="Pfam" id="PF20919"/>
    </source>
</evidence>
<dbReference type="InterPro" id="IPR015943">
    <property type="entry name" value="WD40/YVTN_repeat-like_dom_sf"/>
</dbReference>
<organism evidence="2 3">
    <name type="scientific">Spinacia oleracea</name>
    <name type="common">Spinach</name>
    <dbReference type="NCBI Taxonomy" id="3562"/>
    <lineage>
        <taxon>Eukaryota</taxon>
        <taxon>Viridiplantae</taxon>
        <taxon>Streptophyta</taxon>
        <taxon>Embryophyta</taxon>
        <taxon>Tracheophyta</taxon>
        <taxon>Spermatophyta</taxon>
        <taxon>Magnoliopsida</taxon>
        <taxon>eudicotyledons</taxon>
        <taxon>Gunneridae</taxon>
        <taxon>Pentapetalae</taxon>
        <taxon>Caryophyllales</taxon>
        <taxon>Chenopodiaceae</taxon>
        <taxon>Chenopodioideae</taxon>
        <taxon>Anserineae</taxon>
        <taxon>Spinacia</taxon>
    </lineage>
</organism>
<dbReference type="Pfam" id="PF00400">
    <property type="entry name" value="WD40"/>
    <property type="match status" value="1"/>
</dbReference>
<sequence length="751" mass="84404">MESFESRYLNCCKRHKVLPNSTILRSLSKAERQKSFQKETSLVVVLDHMKDVDFSPLIDLINGMCSSDVDAVDILNESPCILNEDQVLSLMCAANQKLRTVNLQDLPFTKRFLRYLFRSGLCCQVLKLSSSSLQKLDMVGSFMQLRELNLDFCTSLTTLHKDCFSHMPNLMHLSMCETRIANLWTTTVALSKLPSLVELRFQNCLCCEDTGPCPAHSTNKSGFHVRNADCSSGQSNTCSNHLQTLNLLDLSSDPSSCLKKDYCNVQDGYDFDLSEGLKVVSARKKYISHHPSPLCFEKYYREFLIASLSRLEVLDNISIGKKDKDLAQVIYSTYFEYLPYKRREEESVCRILHNREIASSGTPFKSKHSSLRRTDQYTFSRSLCAAKLGASPWPLLHSLSSVSCISNEESRRFRPRQFEYHPSDSSLMAFGTLDGEVVVINHENGKKVSYMPLLGARNSILGLCWLKKYPSKVLAGSDNGMLRLYDISNTSAKGADSCFGGAFSTSDKLDQLTSVHINSMDELLLVSGYTRNIALYDMVTGKRSQLFSNLHQEPINVAKFSHLSPFMFATSSFDHDVKMWDIRQSMARPCYTATSSRGNVMVCFSPDDQYLLVSAVDNEVKQLLAADGRLHTDFGIASSGSSHNYTRSYYMNGSDYIITGSSDEHVVRICCAQTGRRLRDVYFEGKGSDKAMFVQSLRSDPFRPFNMSILASYAQSNSKCEIIKVNLLSSSEDGEDDTYLQEFCPSFSLGG</sequence>
<dbReference type="Proteomes" id="UP000813463">
    <property type="component" value="Chromosome 3"/>
</dbReference>
<dbReference type="InterPro" id="IPR032675">
    <property type="entry name" value="LRR_dom_sf"/>
</dbReference>
<feature type="domain" description="DWD hypersensitive to UV-B 1 N-terminal" evidence="1">
    <location>
        <begin position="3"/>
        <end position="221"/>
    </location>
</feature>
<dbReference type="InterPro" id="IPR001680">
    <property type="entry name" value="WD40_rpt"/>
</dbReference>
<dbReference type="Gene3D" id="3.80.10.10">
    <property type="entry name" value="Ribonuclease Inhibitor"/>
    <property type="match status" value="1"/>
</dbReference>
<evidence type="ECO:0000313" key="2">
    <source>
        <dbReference type="Proteomes" id="UP000813463"/>
    </source>
</evidence>
<dbReference type="SUPFAM" id="SSF50978">
    <property type="entry name" value="WD40 repeat-like"/>
    <property type="match status" value="1"/>
</dbReference>
<dbReference type="InterPro" id="IPR046377">
    <property type="entry name" value="DHU1"/>
</dbReference>
<dbReference type="PANTHER" id="PTHR47201">
    <property type="entry name" value="BNAC09G30780D PROTEIN"/>
    <property type="match status" value="1"/>
</dbReference>
<reference evidence="3" key="2">
    <citation type="submission" date="2025-08" db="UniProtKB">
        <authorList>
            <consortium name="RefSeq"/>
        </authorList>
    </citation>
    <scope>IDENTIFICATION</scope>
    <source>
        <tissue evidence="3">Leaf</tissue>
    </source>
</reference>
<keyword evidence="2" id="KW-1185">Reference proteome</keyword>
<dbReference type="GeneID" id="110793370"/>
<dbReference type="PANTHER" id="PTHR47201:SF3">
    <property type="entry name" value="U2A'_PHOSPHOPROTEIN 32 FAMILY A C-TERMINAL DOMAIN-CONTAINING PROTEIN"/>
    <property type="match status" value="1"/>
</dbReference>
<accession>A0A9R0K198</accession>
<dbReference type="Pfam" id="PF20919">
    <property type="entry name" value="DHU1_N"/>
    <property type="match status" value="2"/>
</dbReference>
<dbReference type="Gene3D" id="2.130.10.10">
    <property type="entry name" value="YVTN repeat-like/Quinoprotein amine dehydrogenase"/>
    <property type="match status" value="1"/>
</dbReference>
<dbReference type="GO" id="GO:0080008">
    <property type="term" value="C:Cul4-RING E3 ubiquitin ligase complex"/>
    <property type="evidence" value="ECO:0000318"/>
    <property type="project" value="GO_Central"/>
</dbReference>
<dbReference type="SMART" id="SM00320">
    <property type="entry name" value="WD40"/>
    <property type="match status" value="5"/>
</dbReference>
<dbReference type="SUPFAM" id="SSF52058">
    <property type="entry name" value="L domain-like"/>
    <property type="match status" value="1"/>
</dbReference>